<evidence type="ECO:0000256" key="11">
    <source>
        <dbReference type="SAM" id="MobiDB-lite"/>
    </source>
</evidence>
<dbReference type="PROSITE" id="PS00108">
    <property type="entry name" value="PROTEIN_KINASE_ST"/>
    <property type="match status" value="1"/>
</dbReference>
<evidence type="ECO:0000256" key="10">
    <source>
        <dbReference type="PROSITE-ProRule" id="PRU10141"/>
    </source>
</evidence>
<dbReference type="InterPro" id="IPR008271">
    <property type="entry name" value="Ser/Thr_kinase_AS"/>
</dbReference>
<feature type="binding site" evidence="8">
    <location>
        <position position="338"/>
    </location>
    <ligand>
        <name>ATP</name>
        <dbReference type="ChEBI" id="CHEBI:30616"/>
    </ligand>
</feature>
<evidence type="ECO:0000256" key="9">
    <source>
        <dbReference type="PIRSR" id="PIRSR630616-3"/>
    </source>
</evidence>
<keyword evidence="15" id="KW-1185">Reference proteome</keyword>
<dbReference type="Gene3D" id="1.10.510.10">
    <property type="entry name" value="Transferase(Phosphotransferase) domain 1"/>
    <property type="match status" value="1"/>
</dbReference>
<evidence type="ECO:0000256" key="8">
    <source>
        <dbReference type="PIRSR" id="PIRSR630616-2"/>
    </source>
</evidence>
<evidence type="ECO:0000256" key="7">
    <source>
        <dbReference type="PIRSR" id="PIRSR630616-1"/>
    </source>
</evidence>
<feature type="cross-link" description="Glycyl lysine isopeptide (Lys-Gly) (interchain with G-Cter in SUMO2)" evidence="9">
    <location>
        <position position="321"/>
    </location>
</feature>
<feature type="active site" description="Proton acceptor" evidence="7">
    <location>
        <position position="319"/>
    </location>
</feature>
<dbReference type="CDD" id="cd05117">
    <property type="entry name" value="STKc_CAMK"/>
    <property type="match status" value="1"/>
</dbReference>
<dbReference type="Proteomes" id="UP001150569">
    <property type="component" value="Unassembled WGS sequence"/>
</dbReference>
<proteinExistence type="inferred from homology"/>
<gene>
    <name evidence="14" type="ORF">IWQ60_009905</name>
</gene>
<evidence type="ECO:0008006" key="16">
    <source>
        <dbReference type="Google" id="ProtNLM"/>
    </source>
</evidence>
<evidence type="ECO:0000256" key="1">
    <source>
        <dbReference type="ARBA" id="ARBA00005575"/>
    </source>
</evidence>
<dbReference type="Pfam" id="PF00069">
    <property type="entry name" value="Pkinase"/>
    <property type="match status" value="1"/>
</dbReference>
<dbReference type="SUPFAM" id="SSF49879">
    <property type="entry name" value="SMAD/FHA domain"/>
    <property type="match status" value="3"/>
</dbReference>
<evidence type="ECO:0000256" key="3">
    <source>
        <dbReference type="ARBA" id="ARBA00022679"/>
    </source>
</evidence>
<dbReference type="SMART" id="SM00240">
    <property type="entry name" value="FHA"/>
    <property type="match status" value="3"/>
</dbReference>
<dbReference type="FunFam" id="1.10.510.10:FF:000571">
    <property type="entry name" value="Maternal embryonic leucine zipper kinase"/>
    <property type="match status" value="1"/>
</dbReference>
<dbReference type="InterPro" id="IPR017441">
    <property type="entry name" value="Protein_kinase_ATP_BS"/>
</dbReference>
<feature type="domain" description="FHA" evidence="12">
    <location>
        <begin position="70"/>
        <end position="129"/>
    </location>
</feature>
<dbReference type="Pfam" id="PF00498">
    <property type="entry name" value="FHA"/>
    <property type="match status" value="3"/>
</dbReference>
<evidence type="ECO:0000313" key="15">
    <source>
        <dbReference type="Proteomes" id="UP001150569"/>
    </source>
</evidence>
<accession>A0A9W8DPD9</accession>
<keyword evidence="5" id="KW-0418">Kinase</keyword>
<feature type="region of interest" description="Disordered" evidence="11">
    <location>
        <begin position="591"/>
        <end position="620"/>
    </location>
</feature>
<feature type="domain" description="FHA" evidence="12">
    <location>
        <begin position="664"/>
        <end position="744"/>
    </location>
</feature>
<evidence type="ECO:0000256" key="4">
    <source>
        <dbReference type="ARBA" id="ARBA00022741"/>
    </source>
</evidence>
<organism evidence="14 15">
    <name type="scientific">Tieghemiomyces parasiticus</name>
    <dbReference type="NCBI Taxonomy" id="78921"/>
    <lineage>
        <taxon>Eukaryota</taxon>
        <taxon>Fungi</taxon>
        <taxon>Fungi incertae sedis</taxon>
        <taxon>Zoopagomycota</taxon>
        <taxon>Kickxellomycotina</taxon>
        <taxon>Dimargaritomycetes</taxon>
        <taxon>Dimargaritales</taxon>
        <taxon>Dimargaritaceae</taxon>
        <taxon>Tieghemiomyces</taxon>
    </lineage>
</organism>
<dbReference type="InterPro" id="IPR000719">
    <property type="entry name" value="Prot_kinase_dom"/>
</dbReference>
<dbReference type="SUPFAM" id="SSF56112">
    <property type="entry name" value="Protein kinase-like (PK-like)"/>
    <property type="match status" value="1"/>
</dbReference>
<feature type="compositionally biased region" description="Polar residues" evidence="11">
    <location>
        <begin position="1"/>
        <end position="11"/>
    </location>
</feature>
<sequence>MEEATQPTQEAPASGMAGSLGDDYDRCDSAYPRRPALALPRSHQLVARLVPLRPELPGVGLLLGKLSRGYVIGRAPVCDIHLRDTLVSQQHCRIFTDATDVNAVDLTQPLSVFVQDTSRNGTYVNGVRLGKNNQTLLMHGDTLRMTGPINLGQLAAPPPASPRDSDYIYHCMTPNGDDSPQALADFQCPELFRQYDIKHVVGSGNFSVVRLSIEKATGRRYACKVIRKRRFSLQPKVLQSFTREVEILKRLTHGNIIAYHGVFEDDQYLCILTEFVVGGDLLSYVAARGHLTEDQARRIFFQLLSSIRYLHEQGISHRDLKPENIMLAGNGSWVKLTDFGLARYLSEATFVATMCGTPNYLAPEVIGASDGHVRYTKLVDMWSLGVILYHMLTGVLPFEGETQPQLYAAIQRGLTATHRPEFATLSPGASDLITRLLQLQPERRLPVAEAQRHSWVLDADGSPPRSAPAWGRLTTVPGSKVRLSATLRGTVATIGRVPTARVYVEDQRVSKCHCSLLHNGETVLLQDLSSNGMFVNGTRVDPTALVILRSGDVIDLIWPDNSERDFIRVVFDVPSTAGALVTPPADCTSFARANSHSRAGSKRPPREDSPEFKTPPPLYTRVTRADTATTLSRSPPSPSVGMELESLVSGYPSIRLSAGADDTVTLGRGPDCHSASRYTDSTVSSHHCDLTLDLPPGPLPGATTAVGHFSGDKAHSGSLPLRERPTAWVRDTSNNGTFLNSHRLPRGEWHPLHDGDWLVLAVSTDWREVTGSRLAKRARSSSGEDGLATTVADLSARAMPLEVINIGYRVRLNP</sequence>
<evidence type="ECO:0000256" key="6">
    <source>
        <dbReference type="ARBA" id="ARBA00022840"/>
    </source>
</evidence>
<dbReference type="SMART" id="SM00220">
    <property type="entry name" value="S_TKc"/>
    <property type="match status" value="1"/>
</dbReference>
<feature type="region of interest" description="Disordered" evidence="11">
    <location>
        <begin position="1"/>
        <end position="20"/>
    </location>
</feature>
<dbReference type="PROSITE" id="PS00107">
    <property type="entry name" value="PROTEIN_KINASE_ATP"/>
    <property type="match status" value="1"/>
</dbReference>
<dbReference type="InterPro" id="IPR000253">
    <property type="entry name" value="FHA_dom"/>
</dbReference>
<evidence type="ECO:0000259" key="13">
    <source>
        <dbReference type="PROSITE" id="PS50011"/>
    </source>
</evidence>
<evidence type="ECO:0000256" key="2">
    <source>
        <dbReference type="ARBA" id="ARBA00022527"/>
    </source>
</evidence>
<feature type="domain" description="FHA" evidence="12">
    <location>
        <begin position="492"/>
        <end position="540"/>
    </location>
</feature>
<name>A0A9W8DPD9_9FUNG</name>
<comment type="similarity">
    <text evidence="1">Belongs to the protein kinase superfamily. CAMK Ser/Thr protein kinase family. CHEK2 subfamily.</text>
</comment>
<evidence type="ECO:0000256" key="5">
    <source>
        <dbReference type="ARBA" id="ARBA00022777"/>
    </source>
</evidence>
<dbReference type="EMBL" id="JANBPT010000879">
    <property type="protein sequence ID" value="KAJ1911931.1"/>
    <property type="molecule type" value="Genomic_DNA"/>
</dbReference>
<evidence type="ECO:0000313" key="14">
    <source>
        <dbReference type="EMBL" id="KAJ1911931.1"/>
    </source>
</evidence>
<dbReference type="Gene3D" id="2.60.200.20">
    <property type="match status" value="3"/>
</dbReference>
<feature type="binding site" evidence="8">
    <location>
        <begin position="323"/>
        <end position="324"/>
    </location>
    <ligand>
        <name>ATP</name>
        <dbReference type="ChEBI" id="CHEBI:30616"/>
    </ligand>
</feature>
<dbReference type="GO" id="GO:0004674">
    <property type="term" value="F:protein serine/threonine kinase activity"/>
    <property type="evidence" value="ECO:0007669"/>
    <property type="project" value="UniProtKB-KW"/>
</dbReference>
<keyword evidence="3" id="KW-0808">Transferase</keyword>
<dbReference type="PROSITE" id="PS50006">
    <property type="entry name" value="FHA_DOMAIN"/>
    <property type="match status" value="3"/>
</dbReference>
<feature type="domain" description="Protein kinase" evidence="13">
    <location>
        <begin position="195"/>
        <end position="456"/>
    </location>
</feature>
<feature type="binding site" evidence="8">
    <location>
        <position position="224"/>
    </location>
    <ligand>
        <name>ATP</name>
        <dbReference type="ChEBI" id="CHEBI:30616"/>
    </ligand>
</feature>
<dbReference type="AlphaFoldDB" id="A0A9W8DPD9"/>
<keyword evidence="2" id="KW-0723">Serine/threonine-protein kinase</keyword>
<dbReference type="InterPro" id="IPR030616">
    <property type="entry name" value="Aur-like"/>
</dbReference>
<dbReference type="InterPro" id="IPR008984">
    <property type="entry name" value="SMAD_FHA_dom_sf"/>
</dbReference>
<dbReference type="CDD" id="cd00060">
    <property type="entry name" value="FHA"/>
    <property type="match status" value="1"/>
</dbReference>
<dbReference type="PANTHER" id="PTHR24350">
    <property type="entry name" value="SERINE/THREONINE-PROTEIN KINASE IAL-RELATED"/>
    <property type="match status" value="1"/>
</dbReference>
<reference evidence="14" key="1">
    <citation type="submission" date="2022-07" db="EMBL/GenBank/DDBJ databases">
        <title>Phylogenomic reconstructions and comparative analyses of Kickxellomycotina fungi.</title>
        <authorList>
            <person name="Reynolds N.K."/>
            <person name="Stajich J.E."/>
            <person name="Barry K."/>
            <person name="Grigoriev I.V."/>
            <person name="Crous P."/>
            <person name="Smith M.E."/>
        </authorList>
    </citation>
    <scope>NUCLEOTIDE SEQUENCE</scope>
    <source>
        <strain evidence="14">RSA 861</strain>
    </source>
</reference>
<dbReference type="OrthoDB" id="331699at2759"/>
<dbReference type="PROSITE" id="PS50011">
    <property type="entry name" value="PROTEIN_KINASE_DOM"/>
    <property type="match status" value="1"/>
</dbReference>
<feature type="binding site" evidence="10">
    <location>
        <position position="228"/>
    </location>
    <ligand>
        <name>ATP</name>
        <dbReference type="ChEBI" id="CHEBI:30616"/>
    </ligand>
</feature>
<dbReference type="GO" id="GO:0005524">
    <property type="term" value="F:ATP binding"/>
    <property type="evidence" value="ECO:0007669"/>
    <property type="project" value="UniProtKB-UniRule"/>
</dbReference>
<keyword evidence="6 8" id="KW-0067">ATP-binding</keyword>
<comment type="caution">
    <text evidence="14">The sequence shown here is derived from an EMBL/GenBank/DDBJ whole genome shotgun (WGS) entry which is preliminary data.</text>
</comment>
<evidence type="ECO:0000259" key="12">
    <source>
        <dbReference type="PROSITE" id="PS50006"/>
    </source>
</evidence>
<protein>
    <recommendedName>
        <fullName evidence="16">Serine/threonine-protein kinase RAD53</fullName>
    </recommendedName>
</protein>
<dbReference type="InterPro" id="IPR011009">
    <property type="entry name" value="Kinase-like_dom_sf"/>
</dbReference>
<keyword evidence="4 8" id="KW-0547">Nucleotide-binding</keyword>
<dbReference type="CDD" id="cd22670">
    <property type="entry name" value="FHA_MEK1-like"/>
    <property type="match status" value="1"/>
</dbReference>